<dbReference type="InterPro" id="IPR018491">
    <property type="entry name" value="SLC12_C"/>
</dbReference>
<evidence type="ECO:0000256" key="5">
    <source>
        <dbReference type="ARBA" id="ARBA00022692"/>
    </source>
</evidence>
<keyword evidence="5 9" id="KW-0812">Transmembrane</keyword>
<name>A0A6G0U7M0_APHGL</name>
<keyword evidence="7 9" id="KW-0472">Membrane</keyword>
<evidence type="ECO:0000313" key="13">
    <source>
        <dbReference type="Proteomes" id="UP000475862"/>
    </source>
</evidence>
<evidence type="ECO:0000259" key="11">
    <source>
        <dbReference type="Pfam" id="PF03522"/>
    </source>
</evidence>
<dbReference type="Gene3D" id="1.20.1740.10">
    <property type="entry name" value="Amino acid/polyamine transporter I"/>
    <property type="match status" value="1"/>
</dbReference>
<organism evidence="12 13">
    <name type="scientific">Aphis glycines</name>
    <name type="common">Soybean aphid</name>
    <dbReference type="NCBI Taxonomy" id="307491"/>
    <lineage>
        <taxon>Eukaryota</taxon>
        <taxon>Metazoa</taxon>
        <taxon>Ecdysozoa</taxon>
        <taxon>Arthropoda</taxon>
        <taxon>Hexapoda</taxon>
        <taxon>Insecta</taxon>
        <taxon>Pterygota</taxon>
        <taxon>Neoptera</taxon>
        <taxon>Paraneoptera</taxon>
        <taxon>Hemiptera</taxon>
        <taxon>Sternorrhyncha</taxon>
        <taxon>Aphidomorpha</taxon>
        <taxon>Aphidoidea</taxon>
        <taxon>Aphididae</taxon>
        <taxon>Aphidini</taxon>
        <taxon>Aphis</taxon>
        <taxon>Aphis</taxon>
    </lineage>
</organism>
<evidence type="ECO:0000256" key="8">
    <source>
        <dbReference type="SAM" id="MobiDB-lite"/>
    </source>
</evidence>
<feature type="transmembrane region" description="Helical" evidence="9">
    <location>
        <begin position="346"/>
        <end position="363"/>
    </location>
</feature>
<dbReference type="InterPro" id="IPR004841">
    <property type="entry name" value="AA-permease/SLC12A_dom"/>
</dbReference>
<dbReference type="Pfam" id="PF00324">
    <property type="entry name" value="AA_permease"/>
    <property type="match status" value="1"/>
</dbReference>
<evidence type="ECO:0000256" key="7">
    <source>
        <dbReference type="ARBA" id="ARBA00023136"/>
    </source>
</evidence>
<feature type="transmembrane region" description="Helical" evidence="9">
    <location>
        <begin position="505"/>
        <end position="528"/>
    </location>
</feature>
<dbReference type="GO" id="GO:1990573">
    <property type="term" value="P:potassium ion import across plasma membrane"/>
    <property type="evidence" value="ECO:0007669"/>
    <property type="project" value="TreeGrafter"/>
</dbReference>
<dbReference type="InterPro" id="IPR004842">
    <property type="entry name" value="SLC12A_fam"/>
</dbReference>
<reference evidence="12 13" key="1">
    <citation type="submission" date="2019-08" db="EMBL/GenBank/DDBJ databases">
        <title>The genome of the soybean aphid Biotype 1, its phylome, world population structure and adaptation to the North American continent.</title>
        <authorList>
            <person name="Giordano R."/>
            <person name="Donthu R.K."/>
            <person name="Hernandez A.G."/>
            <person name="Wright C.L."/>
            <person name="Zimin A.V."/>
        </authorList>
    </citation>
    <scope>NUCLEOTIDE SEQUENCE [LARGE SCALE GENOMIC DNA]</scope>
    <source>
        <tissue evidence="12">Whole aphids</tissue>
    </source>
</reference>
<feature type="domain" description="Amino acid permease/ SLC12A" evidence="10">
    <location>
        <begin position="224"/>
        <end position="705"/>
    </location>
</feature>
<evidence type="ECO:0000256" key="6">
    <source>
        <dbReference type="ARBA" id="ARBA00022989"/>
    </source>
</evidence>
<comment type="similarity">
    <text evidence="2">Belongs to the SLC12A transporter family.</text>
</comment>
<feature type="transmembrane region" description="Helical" evidence="9">
    <location>
        <begin position="466"/>
        <end position="485"/>
    </location>
</feature>
<dbReference type="OrthoDB" id="2020542at2759"/>
<evidence type="ECO:0000259" key="10">
    <source>
        <dbReference type="Pfam" id="PF00324"/>
    </source>
</evidence>
<keyword evidence="13" id="KW-1185">Reference proteome</keyword>
<keyword evidence="4" id="KW-0813">Transport</keyword>
<evidence type="ECO:0000256" key="1">
    <source>
        <dbReference type="ARBA" id="ARBA00004141"/>
    </source>
</evidence>
<feature type="transmembrane region" description="Helical" evidence="9">
    <location>
        <begin position="594"/>
        <end position="612"/>
    </location>
</feature>
<dbReference type="GO" id="GO:0055075">
    <property type="term" value="P:potassium ion homeostasis"/>
    <property type="evidence" value="ECO:0007669"/>
    <property type="project" value="TreeGrafter"/>
</dbReference>
<dbReference type="GO" id="GO:0016020">
    <property type="term" value="C:membrane"/>
    <property type="evidence" value="ECO:0007669"/>
    <property type="project" value="UniProtKB-SubCell"/>
</dbReference>
<feature type="compositionally biased region" description="Basic and acidic residues" evidence="8">
    <location>
        <begin position="902"/>
        <end position="911"/>
    </location>
</feature>
<feature type="transmembrane region" description="Helical" evidence="9">
    <location>
        <begin position="370"/>
        <end position="390"/>
    </location>
</feature>
<comment type="subcellular location">
    <subcellularLocation>
        <location evidence="1">Membrane</location>
        <topology evidence="1">Multi-pass membrane protein</topology>
    </subcellularLocation>
</comment>
<comment type="caution">
    <text evidence="12">The sequence shown here is derived from an EMBL/GenBank/DDBJ whole genome shotgun (WGS) entry which is preliminary data.</text>
</comment>
<dbReference type="GO" id="GO:0008511">
    <property type="term" value="F:sodium:potassium:chloride symporter activity"/>
    <property type="evidence" value="ECO:0007669"/>
    <property type="project" value="TreeGrafter"/>
</dbReference>
<feature type="transmembrane region" description="Helical" evidence="9">
    <location>
        <begin position="569"/>
        <end position="588"/>
    </location>
</feature>
<dbReference type="Proteomes" id="UP000475862">
    <property type="component" value="Unassembled WGS sequence"/>
</dbReference>
<gene>
    <name evidence="12" type="ORF">AGLY_000490</name>
</gene>
<dbReference type="PANTHER" id="PTHR11827:SF103">
    <property type="entry name" value="SODIUM CHLORIDE COTRANSPORTER 69, ISOFORM E"/>
    <property type="match status" value="1"/>
</dbReference>
<dbReference type="Pfam" id="PF03522">
    <property type="entry name" value="SLC12"/>
    <property type="match status" value="1"/>
</dbReference>
<dbReference type="FunFam" id="1.20.1740.10:FF:000013">
    <property type="entry name" value="Solute carrier family 12 member"/>
    <property type="match status" value="1"/>
</dbReference>
<feature type="domain" description="SLC12A transporter C-terminal" evidence="11">
    <location>
        <begin position="714"/>
        <end position="1083"/>
    </location>
</feature>
<keyword evidence="6 9" id="KW-1133">Transmembrane helix</keyword>
<accession>A0A6G0U7M0</accession>
<feature type="transmembrane region" description="Helical" evidence="9">
    <location>
        <begin position="633"/>
        <end position="662"/>
    </location>
</feature>
<dbReference type="GO" id="GO:0055064">
    <property type="term" value="P:chloride ion homeostasis"/>
    <property type="evidence" value="ECO:0007669"/>
    <property type="project" value="TreeGrafter"/>
</dbReference>
<feature type="transmembrane region" description="Helical" evidence="9">
    <location>
        <begin position="298"/>
        <end position="326"/>
    </location>
</feature>
<dbReference type="GO" id="GO:0055078">
    <property type="term" value="P:sodium ion homeostasis"/>
    <property type="evidence" value="ECO:0007669"/>
    <property type="project" value="TreeGrafter"/>
</dbReference>
<evidence type="ECO:0000256" key="4">
    <source>
        <dbReference type="ARBA" id="ARBA00022448"/>
    </source>
</evidence>
<proteinExistence type="inferred from homology"/>
<protein>
    <recommendedName>
        <fullName evidence="3">Solute carrier family 12 member 9</fullName>
    </recommendedName>
</protein>
<sequence length="1083" mass="121634">MDQQLADLVNRYLHLARTLSSFRMHMAFRHNSEASSRVHNENPISSVRASAPPNYPTDLIAARALHRVRRCYDVVEIATSSSNTVEFDYGILTEEIASHSRLTDSLFNQIKMDSESNEVELKSVVSDTKRTRFQVKLVDSETPQRTRLDSASSDDNKYKSFRQLTREALPRLDNYRNIMSVHVACRPTLDELHNCDLAEKNMEAQENEPSRPTKKKHEQGWIKGVLIRNLVQIWGLMLFLRVAWVVCTTGLFSGIVIILFGGAITTITALSMSAISTNGVLKEGGTYFMISRSLGPEFGACIGVIYSIALSAACAMHTVGFCEMVQILMNSFNLSILDGEVQDMRLLGICLTAALLCATLGGIRSRIQVHAAVLVLMIVAILDVIIGAIYGPKSKTERDGGFIGFSWDAINNNIFKNETFDDWCKSFWYGFSIFFPAVSGFLAGTNKSGELKDSLRAIPRGSLTSIFISSSVYIGIAILVGSTFIDQDPHYKSNFDDHKHYAVNRTIGLIAFFSPLVYACILASTLTASFSSFLAAPKVFQMLCNDRIYNNLSWFGFSNKSGEPIRADILTTIIVLLFILPGDLNAILPSISNIFLSVYALINFSTFHASLVKPIGWRPTFKLYNMWLSLGGSMLCVVLMFVISWGTALVTLAAILALYLIVSYQKPDVNWGTSTQAQTYKQALMAVHNLIRVEDHVKNFRPQLLVLTGMTSARPSLIDFAHLITKNLSLLVCGNIIKAPSSQKLLEVYSKRAINWLCYHKIKGFYVQIDGTNFDDGAKSLMQTVGLGKLKPNIVMLGYKSNWFKCSSQDLNMYFNVLHKALDIHMAVCILRVKSGLNFSNSVLIDEMQLDMMVNRKASYLSEEPFLHSRSQSMSTVTDKNDSDEENELLNKEPSSPFNKQSTDDKVDQTKLNKNQKVNIVKGTDGYDLPKDTMNEITRFQRKQKKGSIDVWWLYDDGGLTLLLPYILSTRGNWSSCKLRVFTIANKKDQLEFEQRSIASLLAKFRIDYSDLLVITDLMRKPHEETLAFYDALIKSYKPKGPNSENDGIKESELTAMKEKTNRHLRLRELLLENSQEANLIVM</sequence>
<dbReference type="EMBL" id="VYZN01000001">
    <property type="protein sequence ID" value="KAE9544947.1"/>
    <property type="molecule type" value="Genomic_DNA"/>
</dbReference>
<feature type="region of interest" description="Disordered" evidence="8">
    <location>
        <begin position="871"/>
        <end position="911"/>
    </location>
</feature>
<evidence type="ECO:0000256" key="2">
    <source>
        <dbReference type="ARBA" id="ARBA00010593"/>
    </source>
</evidence>
<evidence type="ECO:0000256" key="3">
    <source>
        <dbReference type="ARBA" id="ARBA00019359"/>
    </source>
</evidence>
<dbReference type="PANTHER" id="PTHR11827">
    <property type="entry name" value="SOLUTE CARRIER FAMILY 12, CATION COTRANSPORTERS"/>
    <property type="match status" value="1"/>
</dbReference>
<dbReference type="GO" id="GO:0006884">
    <property type="term" value="P:cell volume homeostasis"/>
    <property type="evidence" value="ECO:0007669"/>
    <property type="project" value="TreeGrafter"/>
</dbReference>
<feature type="transmembrane region" description="Helical" evidence="9">
    <location>
        <begin position="252"/>
        <end position="277"/>
    </location>
</feature>
<dbReference type="AlphaFoldDB" id="A0A6G0U7M0"/>
<evidence type="ECO:0000313" key="12">
    <source>
        <dbReference type="EMBL" id="KAE9544947.1"/>
    </source>
</evidence>
<evidence type="ECO:0000256" key="9">
    <source>
        <dbReference type="SAM" id="Phobius"/>
    </source>
</evidence>